<name>A0A916XMD8_9HYPH</name>
<organism evidence="4 5">
    <name type="scientific">Chelatococcus reniformis</name>
    <dbReference type="NCBI Taxonomy" id="1494448"/>
    <lineage>
        <taxon>Bacteria</taxon>
        <taxon>Pseudomonadati</taxon>
        <taxon>Pseudomonadota</taxon>
        <taxon>Alphaproteobacteria</taxon>
        <taxon>Hyphomicrobiales</taxon>
        <taxon>Chelatococcaceae</taxon>
        <taxon>Chelatococcus</taxon>
    </lineage>
</organism>
<keyword evidence="2" id="KW-0732">Signal</keyword>
<dbReference type="CDD" id="cd06343">
    <property type="entry name" value="PBP1_ABC_ligand_binding-like"/>
    <property type="match status" value="1"/>
</dbReference>
<protein>
    <submittedName>
        <fullName evidence="4">Branched-chain amino acid ABC transporter substrate-binding protein</fullName>
    </submittedName>
</protein>
<sequence>MLGLAVAVAHAADNAIGVTASEIKIGTTMPFSGPASALGNTGKGLIAYVDLINERGGVGGRKINLIALDDGYMPPRAVEQTRKLIEQDEVAFIFSPLGTPSNSATIKYINGKKVPDAFIMTGAAKFARAAEYPYTTTALPSYETEARIYARFIEKARPGAKIGILYQNDDLGKDFVSGVKAVLRDAFAQRVVALPYEVADATVDSQILNLKNAGVDALLLATTPKFAAQAIKKTAEIGWQPLRIVNVVSSSVSATLKPAGLDNAKGVLSAVFYKDPADPAWKDSREADDYLAFVGKYLPGADAHDINYITGYNQGMILEHLLKQCGEDLSRDNINRQAHAIRDLQLPMILPGIRVNTSPENNQAWTQLQLQRWTGERWELIGSVLQADSD</sequence>
<dbReference type="Pfam" id="PF13458">
    <property type="entry name" value="Peripla_BP_6"/>
    <property type="match status" value="1"/>
</dbReference>
<evidence type="ECO:0000259" key="3">
    <source>
        <dbReference type="Pfam" id="PF13458"/>
    </source>
</evidence>
<evidence type="ECO:0000313" key="4">
    <source>
        <dbReference type="EMBL" id="GGC86664.1"/>
    </source>
</evidence>
<evidence type="ECO:0000256" key="1">
    <source>
        <dbReference type="ARBA" id="ARBA00010062"/>
    </source>
</evidence>
<comment type="similarity">
    <text evidence="1">Belongs to the leucine-binding protein family.</text>
</comment>
<dbReference type="Gene3D" id="3.40.50.2300">
    <property type="match status" value="2"/>
</dbReference>
<reference evidence="4" key="1">
    <citation type="journal article" date="2014" name="Int. J. Syst. Evol. Microbiol.">
        <title>Complete genome sequence of Corynebacterium casei LMG S-19264T (=DSM 44701T), isolated from a smear-ripened cheese.</title>
        <authorList>
            <consortium name="US DOE Joint Genome Institute (JGI-PGF)"/>
            <person name="Walter F."/>
            <person name="Albersmeier A."/>
            <person name="Kalinowski J."/>
            <person name="Ruckert C."/>
        </authorList>
    </citation>
    <scope>NUCLEOTIDE SEQUENCE</scope>
    <source>
        <strain evidence="4">CGMCC 1.12919</strain>
    </source>
</reference>
<accession>A0A916XMD8</accession>
<comment type="caution">
    <text evidence="4">The sequence shown here is derived from an EMBL/GenBank/DDBJ whole genome shotgun (WGS) entry which is preliminary data.</text>
</comment>
<dbReference type="Proteomes" id="UP000637002">
    <property type="component" value="Unassembled WGS sequence"/>
</dbReference>
<dbReference type="PANTHER" id="PTHR47235:SF1">
    <property type="entry name" value="BLR6548 PROTEIN"/>
    <property type="match status" value="1"/>
</dbReference>
<evidence type="ECO:0000256" key="2">
    <source>
        <dbReference type="ARBA" id="ARBA00022729"/>
    </source>
</evidence>
<dbReference type="AlphaFoldDB" id="A0A916XMD8"/>
<dbReference type="InterPro" id="IPR028081">
    <property type="entry name" value="Leu-bd"/>
</dbReference>
<dbReference type="PANTHER" id="PTHR47235">
    <property type="entry name" value="BLR6548 PROTEIN"/>
    <property type="match status" value="1"/>
</dbReference>
<dbReference type="EMBL" id="BMGG01000010">
    <property type="protein sequence ID" value="GGC86664.1"/>
    <property type="molecule type" value="Genomic_DNA"/>
</dbReference>
<keyword evidence="5" id="KW-1185">Reference proteome</keyword>
<feature type="domain" description="Leucine-binding protein" evidence="3">
    <location>
        <begin position="22"/>
        <end position="374"/>
    </location>
</feature>
<proteinExistence type="inferred from homology"/>
<gene>
    <name evidence="4" type="ORF">GCM10010994_50750</name>
</gene>
<dbReference type="InterPro" id="IPR028082">
    <property type="entry name" value="Peripla_BP_I"/>
</dbReference>
<dbReference type="SUPFAM" id="SSF53822">
    <property type="entry name" value="Periplasmic binding protein-like I"/>
    <property type="match status" value="1"/>
</dbReference>
<evidence type="ECO:0000313" key="5">
    <source>
        <dbReference type="Proteomes" id="UP000637002"/>
    </source>
</evidence>
<reference evidence="4" key="2">
    <citation type="submission" date="2020-09" db="EMBL/GenBank/DDBJ databases">
        <authorList>
            <person name="Sun Q."/>
            <person name="Zhou Y."/>
        </authorList>
    </citation>
    <scope>NUCLEOTIDE SEQUENCE</scope>
    <source>
        <strain evidence="4">CGMCC 1.12919</strain>
    </source>
</reference>